<feature type="transmembrane region" description="Helical" evidence="1">
    <location>
        <begin position="12"/>
        <end position="34"/>
    </location>
</feature>
<name>A0ABD2JU35_9BILA</name>
<evidence type="ECO:0000313" key="2">
    <source>
        <dbReference type="EMBL" id="KAL3094157.1"/>
    </source>
</evidence>
<sequence length="133" mass="14873">MKQLVVVDWMMIANVIVCRPCDWILLSLFCSILTLDRLEFWRIPCAGYNCTSMCFGINDWASPVICSAGPPSCVDSSRWDPFVTPLIVSAMAVLLFLVSIQSVTLAVLLLRRRRQMGTSGLGFCSQCRRFSAN</sequence>
<keyword evidence="1" id="KW-1133">Transmembrane helix</keyword>
<protein>
    <submittedName>
        <fullName evidence="2">Uncharacterized protein</fullName>
    </submittedName>
</protein>
<evidence type="ECO:0000256" key="1">
    <source>
        <dbReference type="SAM" id="Phobius"/>
    </source>
</evidence>
<proteinExistence type="predicted"/>
<comment type="caution">
    <text evidence="2">The sequence shown here is derived from an EMBL/GenBank/DDBJ whole genome shotgun (WGS) entry which is preliminary data.</text>
</comment>
<feature type="transmembrane region" description="Helical" evidence="1">
    <location>
        <begin position="86"/>
        <end position="110"/>
    </location>
</feature>
<keyword evidence="1" id="KW-0472">Membrane</keyword>
<accession>A0ABD2JU35</accession>
<keyword evidence="1" id="KW-0812">Transmembrane</keyword>
<evidence type="ECO:0000313" key="3">
    <source>
        <dbReference type="Proteomes" id="UP001620626"/>
    </source>
</evidence>
<reference evidence="2 3" key="1">
    <citation type="submission" date="2024-10" db="EMBL/GenBank/DDBJ databases">
        <authorList>
            <person name="Kim D."/>
        </authorList>
    </citation>
    <scope>NUCLEOTIDE SEQUENCE [LARGE SCALE GENOMIC DNA]</scope>
    <source>
        <strain evidence="2">BH-2024</strain>
    </source>
</reference>
<keyword evidence="3" id="KW-1185">Reference proteome</keyword>
<dbReference type="Proteomes" id="UP001620626">
    <property type="component" value="Unassembled WGS sequence"/>
</dbReference>
<organism evidence="2 3">
    <name type="scientific">Heterodera trifolii</name>
    <dbReference type="NCBI Taxonomy" id="157864"/>
    <lineage>
        <taxon>Eukaryota</taxon>
        <taxon>Metazoa</taxon>
        <taxon>Ecdysozoa</taxon>
        <taxon>Nematoda</taxon>
        <taxon>Chromadorea</taxon>
        <taxon>Rhabditida</taxon>
        <taxon>Tylenchina</taxon>
        <taxon>Tylenchomorpha</taxon>
        <taxon>Tylenchoidea</taxon>
        <taxon>Heteroderidae</taxon>
        <taxon>Heteroderinae</taxon>
        <taxon>Heterodera</taxon>
    </lineage>
</organism>
<dbReference type="EMBL" id="JBICBT010000903">
    <property type="protein sequence ID" value="KAL3094157.1"/>
    <property type="molecule type" value="Genomic_DNA"/>
</dbReference>
<gene>
    <name evidence="2" type="ORF">niasHT_028246</name>
</gene>
<dbReference type="AlphaFoldDB" id="A0ABD2JU35"/>